<evidence type="ECO:0000313" key="3">
    <source>
        <dbReference type="Proteomes" id="UP001251217"/>
    </source>
</evidence>
<organism evidence="2 3">
    <name type="scientific">Nocardia kruczakiae</name>
    <dbReference type="NCBI Taxonomy" id="261477"/>
    <lineage>
        <taxon>Bacteria</taxon>
        <taxon>Bacillati</taxon>
        <taxon>Actinomycetota</taxon>
        <taxon>Actinomycetes</taxon>
        <taxon>Mycobacteriales</taxon>
        <taxon>Nocardiaceae</taxon>
        <taxon>Nocardia</taxon>
    </lineage>
</organism>
<comment type="caution">
    <text evidence="2">The sequence shown here is derived from an EMBL/GenBank/DDBJ whole genome shotgun (WGS) entry which is preliminary data.</text>
</comment>
<gene>
    <name evidence="2" type="ORF">J2W56_005704</name>
</gene>
<sequence>MHPLLSSDPRGRFRRSIRREVGIDGSMGPVPKVTTDRIPMPGGFEHVDLAAVPHSKMVGLEEEL</sequence>
<dbReference type="Proteomes" id="UP001251217">
    <property type="component" value="Unassembled WGS sequence"/>
</dbReference>
<evidence type="ECO:0000313" key="2">
    <source>
        <dbReference type="EMBL" id="MDR7171943.1"/>
    </source>
</evidence>
<reference evidence="2 3" key="1">
    <citation type="submission" date="2023-07" db="EMBL/GenBank/DDBJ databases">
        <title>Sorghum-associated microbial communities from plants grown in Nebraska, USA.</title>
        <authorList>
            <person name="Schachtman D."/>
        </authorList>
    </citation>
    <scope>NUCLEOTIDE SEQUENCE [LARGE SCALE GENOMIC DNA]</scope>
    <source>
        <strain evidence="2 3">4272</strain>
    </source>
</reference>
<accession>A0ABU1XN35</accession>
<protein>
    <submittedName>
        <fullName evidence="2">Uncharacterized protein</fullName>
    </submittedName>
</protein>
<keyword evidence="3" id="KW-1185">Reference proteome</keyword>
<evidence type="ECO:0000256" key="1">
    <source>
        <dbReference type="SAM" id="MobiDB-lite"/>
    </source>
</evidence>
<name>A0ABU1XN35_9NOCA</name>
<proteinExistence type="predicted"/>
<feature type="region of interest" description="Disordered" evidence="1">
    <location>
        <begin position="1"/>
        <end position="33"/>
    </location>
</feature>
<dbReference type="EMBL" id="JAVDWW010000010">
    <property type="protein sequence ID" value="MDR7171943.1"/>
    <property type="molecule type" value="Genomic_DNA"/>
</dbReference>